<dbReference type="RefSeq" id="WP_179510315.1">
    <property type="nucleotide sequence ID" value="NZ_JACCBY010000007.1"/>
</dbReference>
<accession>A0A7Y9FR48</accession>
<dbReference type="GO" id="GO:0004519">
    <property type="term" value="F:endonuclease activity"/>
    <property type="evidence" value="ECO:0007669"/>
    <property type="project" value="UniProtKB-KW"/>
</dbReference>
<protein>
    <submittedName>
        <fullName evidence="3">Putative endonuclease</fullName>
    </submittedName>
</protein>
<dbReference type="SUPFAM" id="SSF82771">
    <property type="entry name" value="GIY-YIG endonuclease"/>
    <property type="match status" value="1"/>
</dbReference>
<dbReference type="EMBL" id="JACCBY010000007">
    <property type="protein sequence ID" value="NYD91928.1"/>
    <property type="molecule type" value="Genomic_DNA"/>
</dbReference>
<proteinExistence type="inferred from homology"/>
<organism evidence="3 4">
    <name type="scientific">Sphingomonas melonis</name>
    <dbReference type="NCBI Taxonomy" id="152682"/>
    <lineage>
        <taxon>Bacteria</taxon>
        <taxon>Pseudomonadati</taxon>
        <taxon>Pseudomonadota</taxon>
        <taxon>Alphaproteobacteria</taxon>
        <taxon>Sphingomonadales</taxon>
        <taxon>Sphingomonadaceae</taxon>
        <taxon>Sphingomonas</taxon>
    </lineage>
</organism>
<keyword evidence="3" id="KW-0378">Hydrolase</keyword>
<evidence type="ECO:0000256" key="1">
    <source>
        <dbReference type="ARBA" id="ARBA00007435"/>
    </source>
</evidence>
<dbReference type="InterPro" id="IPR050190">
    <property type="entry name" value="UPF0213_domain"/>
</dbReference>
<keyword evidence="3" id="KW-0540">Nuclease</keyword>
<name>A0A7Y9FR48_9SPHN</name>
<gene>
    <name evidence="3" type="ORF">HD841_003747</name>
</gene>
<keyword evidence="4" id="KW-1185">Reference proteome</keyword>
<reference evidence="3 4" key="1">
    <citation type="submission" date="2020-07" db="EMBL/GenBank/DDBJ databases">
        <authorList>
            <person name="Partida-Martinez L."/>
            <person name="Huntemann M."/>
            <person name="Clum A."/>
            <person name="Wang J."/>
            <person name="Palaniappan K."/>
            <person name="Ritter S."/>
            <person name="Chen I.-M."/>
            <person name="Stamatis D."/>
            <person name="Reddy T."/>
            <person name="O'Malley R."/>
            <person name="Daum C."/>
            <person name="Shapiro N."/>
            <person name="Ivanova N."/>
            <person name="Kyrpides N."/>
            <person name="Woyke T."/>
        </authorList>
    </citation>
    <scope>NUCLEOTIDE SEQUENCE [LARGE SCALE GENOMIC DNA]</scope>
    <source>
        <strain evidence="3 4">AS2.3</strain>
    </source>
</reference>
<dbReference type="PANTHER" id="PTHR34477">
    <property type="entry name" value="UPF0213 PROTEIN YHBQ"/>
    <property type="match status" value="1"/>
</dbReference>
<comment type="caution">
    <text evidence="3">The sequence shown here is derived from an EMBL/GenBank/DDBJ whole genome shotgun (WGS) entry which is preliminary data.</text>
</comment>
<feature type="domain" description="GIY-YIG" evidence="2">
    <location>
        <begin position="5"/>
        <end position="81"/>
    </location>
</feature>
<evidence type="ECO:0000313" key="4">
    <source>
        <dbReference type="Proteomes" id="UP000517753"/>
    </source>
</evidence>
<dbReference type="AlphaFoldDB" id="A0A7Y9FR48"/>
<sequence length="112" mass="12826">MRDVFQPCVYILASRRHGTLYVGVTSNLLVRIVQHREGLIPGFTKAYGVRMLVWYEMHDTMEAAIVREKRLKDWRRAWKIALIEAQNEDWADLGVGLGLPRLASAAVKESDT</sequence>
<evidence type="ECO:0000313" key="3">
    <source>
        <dbReference type="EMBL" id="NYD91928.1"/>
    </source>
</evidence>
<evidence type="ECO:0000259" key="2">
    <source>
        <dbReference type="PROSITE" id="PS50164"/>
    </source>
</evidence>
<dbReference type="Proteomes" id="UP000517753">
    <property type="component" value="Unassembled WGS sequence"/>
</dbReference>
<dbReference type="InterPro" id="IPR035901">
    <property type="entry name" value="GIY-YIG_endonuc_sf"/>
</dbReference>
<keyword evidence="3" id="KW-0255">Endonuclease</keyword>
<comment type="similarity">
    <text evidence="1">Belongs to the UPF0213 family.</text>
</comment>
<reference evidence="3 4" key="2">
    <citation type="submission" date="2020-08" db="EMBL/GenBank/DDBJ databases">
        <title>The Agave Microbiome: Exploring the role of microbial communities in plant adaptations to desert environments.</title>
        <authorList>
            <person name="Partida-Martinez L.P."/>
        </authorList>
    </citation>
    <scope>NUCLEOTIDE SEQUENCE [LARGE SCALE GENOMIC DNA]</scope>
    <source>
        <strain evidence="3 4">AS2.3</strain>
    </source>
</reference>
<dbReference type="CDD" id="cd10448">
    <property type="entry name" value="GIY-YIG_unchar_3"/>
    <property type="match status" value="1"/>
</dbReference>
<dbReference type="PROSITE" id="PS50164">
    <property type="entry name" value="GIY_YIG"/>
    <property type="match status" value="1"/>
</dbReference>
<dbReference type="PANTHER" id="PTHR34477:SF5">
    <property type="entry name" value="BSL5627 PROTEIN"/>
    <property type="match status" value="1"/>
</dbReference>
<dbReference type="Pfam" id="PF01541">
    <property type="entry name" value="GIY-YIG"/>
    <property type="match status" value="1"/>
</dbReference>
<dbReference type="SMART" id="SM00465">
    <property type="entry name" value="GIYc"/>
    <property type="match status" value="1"/>
</dbReference>
<dbReference type="Gene3D" id="3.40.1440.10">
    <property type="entry name" value="GIY-YIG endonuclease"/>
    <property type="match status" value="1"/>
</dbReference>
<dbReference type="InterPro" id="IPR000305">
    <property type="entry name" value="GIY-YIG_endonuc"/>
</dbReference>